<feature type="compositionally biased region" description="Polar residues" evidence="1">
    <location>
        <begin position="52"/>
        <end position="68"/>
    </location>
</feature>
<organism evidence="2 3">
    <name type="scientific">Dioscorea cayennensis subsp. rotundata</name>
    <name type="common">White Guinea yam</name>
    <name type="synonym">Dioscorea rotundata</name>
    <dbReference type="NCBI Taxonomy" id="55577"/>
    <lineage>
        <taxon>Eukaryota</taxon>
        <taxon>Viridiplantae</taxon>
        <taxon>Streptophyta</taxon>
        <taxon>Embryophyta</taxon>
        <taxon>Tracheophyta</taxon>
        <taxon>Spermatophyta</taxon>
        <taxon>Magnoliopsida</taxon>
        <taxon>Liliopsida</taxon>
        <taxon>Dioscoreales</taxon>
        <taxon>Dioscoreaceae</taxon>
        <taxon>Dioscorea</taxon>
    </lineage>
</organism>
<evidence type="ECO:0000313" key="3">
    <source>
        <dbReference type="RefSeq" id="XP_039140765.1"/>
    </source>
</evidence>
<proteinExistence type="predicted"/>
<reference evidence="3" key="1">
    <citation type="submission" date="2025-08" db="UniProtKB">
        <authorList>
            <consortium name="RefSeq"/>
        </authorList>
    </citation>
    <scope>IDENTIFICATION</scope>
</reference>
<keyword evidence="2" id="KW-1185">Reference proteome</keyword>
<protein>
    <submittedName>
        <fullName evidence="3">Uncharacterized protein LOC120277951 isoform X1</fullName>
    </submittedName>
</protein>
<dbReference type="RefSeq" id="XP_039140765.1">
    <property type="nucleotide sequence ID" value="XM_039284831.1"/>
</dbReference>
<dbReference type="Proteomes" id="UP001515500">
    <property type="component" value="Chromosome 15"/>
</dbReference>
<name>A0AB40CQF7_DIOCR</name>
<evidence type="ECO:0000256" key="1">
    <source>
        <dbReference type="SAM" id="MobiDB-lite"/>
    </source>
</evidence>
<sequence>MIVLHFLASKIESSSTFCSRQQTFFSASIGHIRGQKVQHCKERKGKEKRIASATNDNSTSDKQNAQQESNRKYTGHTDVASKVKQKRVSFRTLRGAHTGAVIVGREVPHSSSFLTASDLMVINALRNRRFASRRTKNEETNHQACRTIEAPNISTTQQEALEILATQQSMTTTESKETPQMSSVKATQESMITEHVIS</sequence>
<accession>A0AB40CQF7</accession>
<feature type="region of interest" description="Disordered" evidence="1">
    <location>
        <begin position="171"/>
        <end position="198"/>
    </location>
</feature>
<gene>
    <name evidence="3" type="primary">LOC120277951</name>
</gene>
<dbReference type="AlphaFoldDB" id="A0AB40CQF7"/>
<feature type="compositionally biased region" description="Polar residues" evidence="1">
    <location>
        <begin position="171"/>
        <end position="191"/>
    </location>
</feature>
<feature type="region of interest" description="Disordered" evidence="1">
    <location>
        <begin position="36"/>
        <end position="81"/>
    </location>
</feature>
<dbReference type="GeneID" id="120277951"/>
<evidence type="ECO:0000313" key="2">
    <source>
        <dbReference type="Proteomes" id="UP001515500"/>
    </source>
</evidence>